<gene>
    <name evidence="1" type="ORF">CYMTET_17756</name>
</gene>
<organism evidence="1 2">
    <name type="scientific">Cymbomonas tetramitiformis</name>
    <dbReference type="NCBI Taxonomy" id="36881"/>
    <lineage>
        <taxon>Eukaryota</taxon>
        <taxon>Viridiplantae</taxon>
        <taxon>Chlorophyta</taxon>
        <taxon>Pyramimonadophyceae</taxon>
        <taxon>Pyramimonadales</taxon>
        <taxon>Pyramimonadaceae</taxon>
        <taxon>Cymbomonas</taxon>
    </lineage>
</organism>
<comment type="caution">
    <text evidence="1">The sequence shown here is derived from an EMBL/GenBank/DDBJ whole genome shotgun (WGS) entry which is preliminary data.</text>
</comment>
<protein>
    <submittedName>
        <fullName evidence="1">Uncharacterized protein</fullName>
    </submittedName>
</protein>
<dbReference type="Proteomes" id="UP001190700">
    <property type="component" value="Unassembled WGS sequence"/>
</dbReference>
<dbReference type="AlphaFoldDB" id="A0AAE0GAT9"/>
<keyword evidence="2" id="KW-1185">Reference proteome</keyword>
<name>A0AAE0GAT9_9CHLO</name>
<sequence>MRDTKEKWDMLVAQRQSHNQDGADFAEMLWGMIWGMRQGMLWGGQAGGRVGAGDAVEAATEVEMGGLSLTE</sequence>
<reference evidence="1 2" key="1">
    <citation type="journal article" date="2015" name="Genome Biol. Evol.">
        <title>Comparative Genomics of a Bacterivorous Green Alga Reveals Evolutionary Causalities and Consequences of Phago-Mixotrophic Mode of Nutrition.</title>
        <authorList>
            <person name="Burns J.A."/>
            <person name="Paasch A."/>
            <person name="Narechania A."/>
            <person name="Kim E."/>
        </authorList>
    </citation>
    <scope>NUCLEOTIDE SEQUENCE [LARGE SCALE GENOMIC DNA]</scope>
    <source>
        <strain evidence="1 2">PLY_AMNH</strain>
    </source>
</reference>
<dbReference type="EMBL" id="LGRX02007980">
    <property type="protein sequence ID" value="KAK3274041.1"/>
    <property type="molecule type" value="Genomic_DNA"/>
</dbReference>
<evidence type="ECO:0000313" key="1">
    <source>
        <dbReference type="EMBL" id="KAK3274041.1"/>
    </source>
</evidence>
<evidence type="ECO:0000313" key="2">
    <source>
        <dbReference type="Proteomes" id="UP001190700"/>
    </source>
</evidence>
<accession>A0AAE0GAT9</accession>
<proteinExistence type="predicted"/>